<accession>X0SVS8</accession>
<evidence type="ECO:0000256" key="4">
    <source>
        <dbReference type="ARBA" id="ARBA00023136"/>
    </source>
</evidence>
<dbReference type="CDD" id="cd16914">
    <property type="entry name" value="EcfT"/>
    <property type="match status" value="1"/>
</dbReference>
<evidence type="ECO:0008006" key="7">
    <source>
        <dbReference type="Google" id="ProtNLM"/>
    </source>
</evidence>
<dbReference type="AlphaFoldDB" id="X0SVS8"/>
<name>X0SVS8_9ZZZZ</name>
<evidence type="ECO:0000256" key="2">
    <source>
        <dbReference type="ARBA" id="ARBA00022692"/>
    </source>
</evidence>
<feature type="transmembrane region" description="Helical" evidence="5">
    <location>
        <begin position="20"/>
        <end position="44"/>
    </location>
</feature>
<dbReference type="PANTHER" id="PTHR33514:SF13">
    <property type="entry name" value="PROTEIN ABCI12, CHLOROPLASTIC"/>
    <property type="match status" value="1"/>
</dbReference>
<dbReference type="InterPro" id="IPR003339">
    <property type="entry name" value="ABC/ECF_trnsptr_transmembrane"/>
</dbReference>
<proteinExistence type="predicted"/>
<dbReference type="Pfam" id="PF02361">
    <property type="entry name" value="CbiQ"/>
    <property type="match status" value="1"/>
</dbReference>
<evidence type="ECO:0000313" key="6">
    <source>
        <dbReference type="EMBL" id="GAF85303.1"/>
    </source>
</evidence>
<comment type="subcellular location">
    <subcellularLocation>
        <location evidence="1">Membrane</location>
        <topology evidence="1">Multi-pass membrane protein</topology>
    </subcellularLocation>
</comment>
<evidence type="ECO:0000256" key="5">
    <source>
        <dbReference type="SAM" id="Phobius"/>
    </source>
</evidence>
<keyword evidence="2 5" id="KW-0812">Transmembrane</keyword>
<reference evidence="6" key="1">
    <citation type="journal article" date="2014" name="Front. Microbiol.">
        <title>High frequency of phylogenetically diverse reductive dehalogenase-homologous genes in deep subseafloor sedimentary metagenomes.</title>
        <authorList>
            <person name="Kawai M."/>
            <person name="Futagami T."/>
            <person name="Toyoda A."/>
            <person name="Takaki Y."/>
            <person name="Nishi S."/>
            <person name="Hori S."/>
            <person name="Arai W."/>
            <person name="Tsubouchi T."/>
            <person name="Morono Y."/>
            <person name="Uchiyama I."/>
            <person name="Ito T."/>
            <person name="Fujiyama A."/>
            <person name="Inagaki F."/>
            <person name="Takami H."/>
        </authorList>
    </citation>
    <scope>NUCLEOTIDE SEQUENCE</scope>
    <source>
        <strain evidence="6">Expedition CK06-06</strain>
    </source>
</reference>
<organism evidence="6">
    <name type="scientific">marine sediment metagenome</name>
    <dbReference type="NCBI Taxonomy" id="412755"/>
    <lineage>
        <taxon>unclassified sequences</taxon>
        <taxon>metagenomes</taxon>
        <taxon>ecological metagenomes</taxon>
    </lineage>
</organism>
<feature type="transmembrane region" description="Helical" evidence="5">
    <location>
        <begin position="193"/>
        <end position="210"/>
    </location>
</feature>
<keyword evidence="3 5" id="KW-1133">Transmembrane helix</keyword>
<dbReference type="GO" id="GO:0005886">
    <property type="term" value="C:plasma membrane"/>
    <property type="evidence" value="ECO:0007669"/>
    <property type="project" value="TreeGrafter"/>
</dbReference>
<comment type="caution">
    <text evidence="6">The sequence shown here is derived from an EMBL/GenBank/DDBJ whole genome shotgun (WGS) entry which is preliminary data.</text>
</comment>
<sequence>AVLVWVSRVPVMLFLRQIKPFVWLMAVTVILHLFLTEGTTLYRLPYTGLTISREGVSLGLFFSLRLLLLIALSLVLMFTTAPTDMTDGFEDLLRPLRRIGVPTDRYALMLGISFRFIPILFEEADRIQKAQVSRGAHFGGNIISRMYNVASVVIPLFISVFHRAEALSLALEARGFTTGVRRTYYRELHFRRADIFAFFIVSIITAGVFIL</sequence>
<feature type="transmembrane region" description="Helical" evidence="5">
    <location>
        <begin position="56"/>
        <end position="79"/>
    </location>
</feature>
<feature type="non-terminal residue" evidence="6">
    <location>
        <position position="1"/>
    </location>
</feature>
<dbReference type="EMBL" id="BARS01003687">
    <property type="protein sequence ID" value="GAF85303.1"/>
    <property type="molecule type" value="Genomic_DNA"/>
</dbReference>
<keyword evidence="4 5" id="KW-0472">Membrane</keyword>
<evidence type="ECO:0000256" key="3">
    <source>
        <dbReference type="ARBA" id="ARBA00022989"/>
    </source>
</evidence>
<dbReference type="PANTHER" id="PTHR33514">
    <property type="entry name" value="PROTEIN ABCI12, CHLOROPLASTIC"/>
    <property type="match status" value="1"/>
</dbReference>
<gene>
    <name evidence="6" type="ORF">S01H1_07149</name>
</gene>
<protein>
    <recommendedName>
        <fullName evidence="7">Energy-coupling factor transporter transmembrane protein EcfT</fullName>
    </recommendedName>
</protein>
<evidence type="ECO:0000256" key="1">
    <source>
        <dbReference type="ARBA" id="ARBA00004141"/>
    </source>
</evidence>